<feature type="compositionally biased region" description="Basic and acidic residues" evidence="1">
    <location>
        <begin position="529"/>
        <end position="540"/>
    </location>
</feature>
<dbReference type="OrthoDB" id="10069473at2759"/>
<protein>
    <recommendedName>
        <fullName evidence="2">CID domain-containing protein</fullName>
    </recommendedName>
</protein>
<reference evidence="3" key="1">
    <citation type="submission" date="2022-03" db="EMBL/GenBank/DDBJ databases">
        <authorList>
            <person name="Martin C."/>
        </authorList>
    </citation>
    <scope>NUCLEOTIDE SEQUENCE</scope>
</reference>
<dbReference type="CDD" id="cd16981">
    <property type="entry name" value="CID_RPRD_like"/>
    <property type="match status" value="1"/>
</dbReference>
<feature type="non-terminal residue" evidence="3">
    <location>
        <position position="1"/>
    </location>
</feature>
<dbReference type="GO" id="GO:0000993">
    <property type="term" value="F:RNA polymerase II complex binding"/>
    <property type="evidence" value="ECO:0007669"/>
    <property type="project" value="TreeGrafter"/>
</dbReference>
<dbReference type="InterPro" id="IPR006569">
    <property type="entry name" value="CID_dom"/>
</dbReference>
<organism evidence="3 4">
    <name type="scientific">Owenia fusiformis</name>
    <name type="common">Polychaete worm</name>
    <dbReference type="NCBI Taxonomy" id="6347"/>
    <lineage>
        <taxon>Eukaryota</taxon>
        <taxon>Metazoa</taxon>
        <taxon>Spiralia</taxon>
        <taxon>Lophotrochozoa</taxon>
        <taxon>Annelida</taxon>
        <taxon>Polychaeta</taxon>
        <taxon>Sedentaria</taxon>
        <taxon>Canalipalpata</taxon>
        <taxon>Sabellida</taxon>
        <taxon>Oweniida</taxon>
        <taxon>Oweniidae</taxon>
        <taxon>Owenia</taxon>
    </lineage>
</organism>
<feature type="compositionally biased region" description="Low complexity" evidence="1">
    <location>
        <begin position="385"/>
        <end position="398"/>
    </location>
</feature>
<evidence type="ECO:0000256" key="1">
    <source>
        <dbReference type="SAM" id="MobiDB-lite"/>
    </source>
</evidence>
<keyword evidence="4" id="KW-1185">Reference proteome</keyword>
<evidence type="ECO:0000259" key="2">
    <source>
        <dbReference type="PROSITE" id="PS51391"/>
    </source>
</evidence>
<dbReference type="SUPFAM" id="SSF48464">
    <property type="entry name" value="ENTH/VHS domain"/>
    <property type="match status" value="1"/>
</dbReference>
<feature type="compositionally biased region" description="Basic and acidic residues" evidence="1">
    <location>
        <begin position="431"/>
        <end position="445"/>
    </location>
</feature>
<dbReference type="Gene3D" id="6.10.250.2560">
    <property type="match status" value="1"/>
</dbReference>
<dbReference type="SMART" id="SM00582">
    <property type="entry name" value="RPR"/>
    <property type="match status" value="1"/>
</dbReference>
<dbReference type="Proteomes" id="UP000749559">
    <property type="component" value="Unassembled WGS sequence"/>
</dbReference>
<dbReference type="PROSITE" id="PS51391">
    <property type="entry name" value="CID"/>
    <property type="match status" value="1"/>
</dbReference>
<feature type="compositionally biased region" description="Polar residues" evidence="1">
    <location>
        <begin position="552"/>
        <end position="573"/>
    </location>
</feature>
<comment type="caution">
    <text evidence="3">The sequence shown here is derived from an EMBL/GenBank/DDBJ whole genome shotgun (WGS) entry which is preliminary data.</text>
</comment>
<dbReference type="Gene3D" id="1.25.40.90">
    <property type="match status" value="1"/>
</dbReference>
<feature type="compositionally biased region" description="Low complexity" evidence="1">
    <location>
        <begin position="617"/>
        <end position="629"/>
    </location>
</feature>
<dbReference type="InterPro" id="IPR008942">
    <property type="entry name" value="ENTH_VHS"/>
</dbReference>
<dbReference type="PANTHER" id="PTHR12460">
    <property type="entry name" value="CYCLIN-DEPENDENT KINASE INHIBITOR-RELATED PROTEIN"/>
    <property type="match status" value="1"/>
</dbReference>
<name>A0A8S4PSJ7_OWEFU</name>
<feature type="compositionally biased region" description="Basic and acidic residues" evidence="1">
    <location>
        <begin position="370"/>
        <end position="382"/>
    </location>
</feature>
<proteinExistence type="predicted"/>
<feature type="compositionally biased region" description="Acidic residues" evidence="1">
    <location>
        <begin position="508"/>
        <end position="520"/>
    </location>
</feature>
<feature type="region of interest" description="Disordered" evidence="1">
    <location>
        <begin position="356"/>
        <end position="629"/>
    </location>
</feature>
<evidence type="ECO:0000313" key="3">
    <source>
        <dbReference type="EMBL" id="CAH1796565.1"/>
    </source>
</evidence>
<feature type="domain" description="CID" evidence="2">
    <location>
        <begin position="1"/>
        <end position="131"/>
    </location>
</feature>
<evidence type="ECO:0000313" key="4">
    <source>
        <dbReference type="Proteomes" id="UP000749559"/>
    </source>
</evidence>
<gene>
    <name evidence="3" type="ORF">OFUS_LOCUS20959</name>
</gene>
<dbReference type="InterPro" id="IPR032337">
    <property type="entry name" value="RPRD1A/B_C"/>
</dbReference>
<feature type="compositionally biased region" description="Polar residues" evidence="1">
    <location>
        <begin position="469"/>
        <end position="485"/>
    </location>
</feature>
<accession>A0A8S4PSJ7</accession>
<feature type="compositionally biased region" description="Polar residues" evidence="1">
    <location>
        <begin position="594"/>
        <end position="616"/>
    </location>
</feature>
<sequence>MTTINEEHAIKKFYTANSTQDSILALSLWMFSKKVQHQKVVEVWYKAMKKSKIAHRLVLFYVCNEVVQTCKRKHAIIYKDAFKEVLKDAVLLVREASIRPKIERIFKVWAERSVYDSEYVDELQALLCNQTPRPPTDSKLISDFQAEKLMESIVEYTDQEGELELKYNQVKNLRFDASNIEAVKQLKDRAHGKGFSQQFEDACNKYEDYVKNLDKVFKDHTALVENLEQAEIYYDAQYAEARIVSNAYKNFGTRVNNLKRKLNDKVKKMPDYVVDTIAPSMSGGEGDNTDTVDMEMSDEEDSNVKQPISALTGLEEYMLYANALAEWGNSRKNMTSITNSLSMPVPSITEIRMKVQRRKQERLKQAQLEEENKKHGKVKEEEQYSPIDLDIDSPVSSPDPEPVKHKPSKPQQSSLESRIGSMLNRAMYGGTDDKEPEDKTTKDEGGSSTPVLDEDTEGAPSNPIDFLTNIINQSKKPGGLKTSSFLRGLSKLTKSVKKQVKVSRGEAIEDDDDEDDDGVESDLTPPPETTRKRTRTDSGADHSSGGIPIVIPSTQHDATPSIQTPGLPSSGHQTAPMVSPAGMFVPRQVIHPQVQPSSSVAQPLSPRQQQIPGLNAQQIPGLNQQQQIP</sequence>
<dbReference type="PANTHER" id="PTHR12460:SF40">
    <property type="entry name" value="REGULATION OF NUCLEAR PRE-MRNA DOMAIN-CONTAINING PROTEIN 2"/>
    <property type="match status" value="1"/>
</dbReference>
<dbReference type="Pfam" id="PF16566">
    <property type="entry name" value="CREPT"/>
    <property type="match status" value="1"/>
</dbReference>
<dbReference type="EMBL" id="CAIIXF020000010">
    <property type="protein sequence ID" value="CAH1796565.1"/>
    <property type="molecule type" value="Genomic_DNA"/>
</dbReference>
<dbReference type="Pfam" id="PF04818">
    <property type="entry name" value="CID"/>
    <property type="match status" value="1"/>
</dbReference>
<dbReference type="GO" id="GO:0031124">
    <property type="term" value="P:mRNA 3'-end processing"/>
    <property type="evidence" value="ECO:0007669"/>
    <property type="project" value="TreeGrafter"/>
</dbReference>
<dbReference type="AlphaFoldDB" id="A0A8S4PSJ7"/>